<name>A0ABP9UXQ9_9BACT</name>
<gene>
    <name evidence="2" type="ORF">Hsar01_04094</name>
</gene>
<organism evidence="2 3">
    <name type="scientific">Haloferula sargassicola</name>
    <dbReference type="NCBI Taxonomy" id="490096"/>
    <lineage>
        <taxon>Bacteria</taxon>
        <taxon>Pseudomonadati</taxon>
        <taxon>Verrucomicrobiota</taxon>
        <taxon>Verrucomicrobiia</taxon>
        <taxon>Verrucomicrobiales</taxon>
        <taxon>Verrucomicrobiaceae</taxon>
        <taxon>Haloferula</taxon>
    </lineage>
</organism>
<comment type="caution">
    <text evidence="2">The sequence shown here is derived from an EMBL/GenBank/DDBJ whole genome shotgun (WGS) entry which is preliminary data.</text>
</comment>
<keyword evidence="1" id="KW-0732">Signal</keyword>
<evidence type="ECO:0000313" key="3">
    <source>
        <dbReference type="Proteomes" id="UP001476282"/>
    </source>
</evidence>
<evidence type="ECO:0000256" key="1">
    <source>
        <dbReference type="SAM" id="SignalP"/>
    </source>
</evidence>
<accession>A0ABP9UXQ9</accession>
<dbReference type="Proteomes" id="UP001476282">
    <property type="component" value="Unassembled WGS sequence"/>
</dbReference>
<protein>
    <submittedName>
        <fullName evidence="2">Uncharacterized protein</fullName>
    </submittedName>
</protein>
<feature type="chain" id="PRO_5045157385" evidence="1">
    <location>
        <begin position="23"/>
        <end position="358"/>
    </location>
</feature>
<keyword evidence="3" id="KW-1185">Reference proteome</keyword>
<reference evidence="2 3" key="1">
    <citation type="submission" date="2024-02" db="EMBL/GenBank/DDBJ databases">
        <title>Haloferula sargassicola NBRC 104335.</title>
        <authorList>
            <person name="Ichikawa N."/>
            <person name="Katano-Makiyama Y."/>
            <person name="Hidaka K."/>
        </authorList>
    </citation>
    <scope>NUCLEOTIDE SEQUENCE [LARGE SCALE GENOMIC DNA]</scope>
    <source>
        <strain evidence="2 3">NBRC 104335</strain>
    </source>
</reference>
<proteinExistence type="predicted"/>
<feature type="signal peptide" evidence="1">
    <location>
        <begin position="1"/>
        <end position="22"/>
    </location>
</feature>
<sequence>MKPITSFALLCAFAAVSNGAVTDPVGYFTVPLPGTGGGSAQKLQIANLGLLPSSGVEASGVIESFASDGGGTFLTDTEGSWSAGDYVNGTQVSHLVEITAVAGGDANLVGSMTWITASDANKLYLSDDISAAGAGASYRVVAAFTVESLLGNPPVAATFAGAGNVTDADNLLILDPTTNTYTTFWYKSSGLGGTGWRASGIDNSLVASTAIHPNDGLVFLRKQSADGSLVIVGDVKTTGTDIMVQGDGSGTVLNIVSIPIPVDQLTFAASNLYTGDNSTGLKGAGNVTDADNVLVFDATTNTYTTFWYKDSGLGGTGWRASGVADPANYVIPSERALLIQRKSGASFTWSVPAVDIAE</sequence>
<dbReference type="RefSeq" id="WP_353568956.1">
    <property type="nucleotide sequence ID" value="NZ_BAABRI010000041.1"/>
</dbReference>
<evidence type="ECO:0000313" key="2">
    <source>
        <dbReference type="EMBL" id="GAA5484844.1"/>
    </source>
</evidence>
<dbReference type="EMBL" id="BAABRI010000041">
    <property type="protein sequence ID" value="GAA5484844.1"/>
    <property type="molecule type" value="Genomic_DNA"/>
</dbReference>